<evidence type="ECO:0000313" key="4">
    <source>
        <dbReference type="EMBL" id="EAP72779.1"/>
    </source>
</evidence>
<evidence type="ECO:0000259" key="2">
    <source>
        <dbReference type="Pfam" id="PF10979"/>
    </source>
</evidence>
<evidence type="ECO:0000259" key="3">
    <source>
        <dbReference type="Pfam" id="PF23771"/>
    </source>
</evidence>
<protein>
    <recommendedName>
        <fullName evidence="6">DUF2786 domain-containing protein</fullName>
    </recommendedName>
</protein>
<dbReference type="Proteomes" id="UP000005933">
    <property type="component" value="Unassembled WGS sequence"/>
</dbReference>
<dbReference type="Pfam" id="PF23771">
    <property type="entry name" value="DUF7168"/>
    <property type="match status" value="1"/>
</dbReference>
<feature type="domain" description="DUF2786" evidence="2">
    <location>
        <begin position="6"/>
        <end position="43"/>
    </location>
</feature>
<dbReference type="InterPro" id="IPR055592">
    <property type="entry name" value="DUF7168"/>
</dbReference>
<sequence length="233" mass="25318">MDRETAIDKIKKCLALGQSSNPHEAAAAMRQAQKMMTAYGVSEDDMLAAGVAELWVKSGATRTPARYEVWLASMIASAFGCELVFSNRLSGRTTIQGGYVFIGMASASTVAGYSYRVLFRQLRRARADYIKTALKRCRSKNKVARADMFCEGWVFAVRELVGATVPPEAHRSAVDAYMRANYAVTEQVETRCREPGRHVSQVGDCVQGVRAGRGATLHRGVGTGVDAPQMLGA</sequence>
<comment type="caution">
    <text evidence="4">The sequence shown here is derived from an EMBL/GenBank/DDBJ whole genome shotgun (WGS) entry which is preliminary data.</text>
</comment>
<dbReference type="InterPro" id="IPR016868">
    <property type="entry name" value="Phage_B3_Orf5"/>
</dbReference>
<keyword evidence="1" id="KW-1133">Transmembrane helix</keyword>
<feature type="domain" description="DUF7168" evidence="3">
    <location>
        <begin position="58"/>
        <end position="191"/>
    </location>
</feature>
<evidence type="ECO:0000256" key="1">
    <source>
        <dbReference type="SAM" id="Phobius"/>
    </source>
</evidence>
<feature type="transmembrane region" description="Helical" evidence="1">
    <location>
        <begin position="97"/>
        <end position="118"/>
    </location>
</feature>
<gene>
    <name evidence="4" type="ORF">RRSL_02418</name>
</gene>
<evidence type="ECO:0000313" key="5">
    <source>
        <dbReference type="Proteomes" id="UP000005933"/>
    </source>
</evidence>
<evidence type="ECO:0008006" key="6">
    <source>
        <dbReference type="Google" id="ProtNLM"/>
    </source>
</evidence>
<name>A0AB33VD10_RALSU</name>
<keyword evidence="1" id="KW-0472">Membrane</keyword>
<dbReference type="PIRSF" id="PIRSF028111">
    <property type="entry name" value="UCP028111"/>
    <property type="match status" value="1"/>
</dbReference>
<accession>A0AB33VD10</accession>
<feature type="transmembrane region" description="Helical" evidence="1">
    <location>
        <begin position="67"/>
        <end position="85"/>
    </location>
</feature>
<dbReference type="AlphaFoldDB" id="A0AB33VD10"/>
<proteinExistence type="predicted"/>
<organism evidence="4 5">
    <name type="scientific">Ralstonia solanacearum (strain UW551)</name>
    <dbReference type="NCBI Taxonomy" id="342110"/>
    <lineage>
        <taxon>Bacteria</taxon>
        <taxon>Pseudomonadati</taxon>
        <taxon>Pseudomonadota</taxon>
        <taxon>Betaproteobacteria</taxon>
        <taxon>Burkholderiales</taxon>
        <taxon>Burkholderiaceae</taxon>
        <taxon>Ralstonia</taxon>
        <taxon>Ralstonia solanacearum species complex</taxon>
    </lineage>
</organism>
<keyword evidence="1" id="KW-0812">Transmembrane</keyword>
<dbReference type="EMBL" id="AAKL01000024">
    <property type="protein sequence ID" value="EAP72779.1"/>
    <property type="molecule type" value="Genomic_DNA"/>
</dbReference>
<dbReference type="Pfam" id="PF10979">
    <property type="entry name" value="DUF2786"/>
    <property type="match status" value="1"/>
</dbReference>
<reference evidence="4 5" key="1">
    <citation type="journal article" date="2006" name="Mol. Plant Microbe Interact.">
        <title>Identification of open reading frames unique to a select agent: Ralstonia solanacearum race 3 biovar 2.</title>
        <authorList>
            <person name="Gabriel D.W."/>
            <person name="Allen C."/>
            <person name="Schell M."/>
            <person name="Denny T.P."/>
            <person name="Greenberg J.T."/>
            <person name="Duan Y.P."/>
            <person name="Flores-Cruz Z."/>
            <person name="Huang Q."/>
            <person name="Clifford J.M."/>
            <person name="Presting G."/>
            <person name="Gonzalez E.T."/>
            <person name="Reddy J."/>
            <person name="Elphinstone J."/>
            <person name="Swanson J."/>
            <person name="Yao J."/>
            <person name="Mulholland V."/>
            <person name="Liu L."/>
            <person name="Farmerie W."/>
            <person name="Patnaikuni M."/>
            <person name="Balogh B."/>
            <person name="Norman D."/>
            <person name="Alvarez A."/>
            <person name="Castillo J.A."/>
            <person name="Jones J."/>
            <person name="Saddler G."/>
            <person name="Walunas T."/>
            <person name="Zhukov A."/>
            <person name="Mikhailova N."/>
        </authorList>
    </citation>
    <scope>NUCLEOTIDE SEQUENCE [LARGE SCALE GENOMIC DNA]</scope>
    <source>
        <strain evidence="4 5">UW551</strain>
    </source>
</reference>
<dbReference type="RefSeq" id="WP_003263585.1">
    <property type="nucleotide sequence ID" value="NZ_AAKL01000024.1"/>
</dbReference>
<dbReference type="InterPro" id="IPR024498">
    <property type="entry name" value="DUF2786"/>
</dbReference>